<evidence type="ECO:0000313" key="4">
    <source>
        <dbReference type="EMBL" id="RKS77417.1"/>
    </source>
</evidence>
<dbReference type="AlphaFoldDB" id="A0A420XRI7"/>
<dbReference type="Pfam" id="PF00990">
    <property type="entry name" value="GGDEF"/>
    <property type="match status" value="1"/>
</dbReference>
<dbReference type="Pfam" id="PF00563">
    <property type="entry name" value="EAL"/>
    <property type="match status" value="1"/>
</dbReference>
<dbReference type="GO" id="GO:0071111">
    <property type="term" value="F:cyclic-guanylate-specific phosphodiesterase activity"/>
    <property type="evidence" value="ECO:0007669"/>
    <property type="project" value="InterPro"/>
</dbReference>
<dbReference type="PANTHER" id="PTHR33121">
    <property type="entry name" value="CYCLIC DI-GMP PHOSPHODIESTERASE PDEF"/>
    <property type="match status" value="1"/>
</dbReference>
<dbReference type="InterPro" id="IPR001633">
    <property type="entry name" value="EAL_dom"/>
</dbReference>
<gene>
    <name evidence="4" type="ORF">CLV35_1103</name>
</gene>
<dbReference type="Proteomes" id="UP000281955">
    <property type="component" value="Unassembled WGS sequence"/>
</dbReference>
<evidence type="ECO:0000256" key="1">
    <source>
        <dbReference type="SAM" id="Phobius"/>
    </source>
</evidence>
<accession>A0A420XRI7</accession>
<protein>
    <submittedName>
        <fullName evidence="4">Diguanylate cyclase (GGDEF)-like protein</fullName>
    </submittedName>
</protein>
<dbReference type="EMBL" id="RBWV01000010">
    <property type="protein sequence ID" value="RKS77417.1"/>
    <property type="molecule type" value="Genomic_DNA"/>
</dbReference>
<feature type="transmembrane region" description="Helical" evidence="1">
    <location>
        <begin position="149"/>
        <end position="175"/>
    </location>
</feature>
<dbReference type="NCBIfam" id="TIGR00254">
    <property type="entry name" value="GGDEF"/>
    <property type="match status" value="1"/>
</dbReference>
<name>A0A420XRI7_9ACTN</name>
<feature type="domain" description="EAL" evidence="2">
    <location>
        <begin position="581"/>
        <end position="834"/>
    </location>
</feature>
<dbReference type="SMART" id="SM00267">
    <property type="entry name" value="GGDEF"/>
    <property type="match status" value="1"/>
</dbReference>
<feature type="transmembrane region" description="Helical" evidence="1">
    <location>
        <begin position="88"/>
        <end position="109"/>
    </location>
</feature>
<dbReference type="SMART" id="SM00052">
    <property type="entry name" value="EAL"/>
    <property type="match status" value="1"/>
</dbReference>
<evidence type="ECO:0000259" key="2">
    <source>
        <dbReference type="PROSITE" id="PS50883"/>
    </source>
</evidence>
<feature type="transmembrane region" description="Helical" evidence="1">
    <location>
        <begin position="48"/>
        <end position="68"/>
    </location>
</feature>
<feature type="domain" description="GGDEF" evidence="3">
    <location>
        <begin position="443"/>
        <end position="572"/>
    </location>
</feature>
<reference evidence="4 5" key="1">
    <citation type="submission" date="2018-10" db="EMBL/GenBank/DDBJ databases">
        <title>Genomic Encyclopedia of Archaeal and Bacterial Type Strains, Phase II (KMG-II): from individual species to whole genera.</title>
        <authorList>
            <person name="Goeker M."/>
        </authorList>
    </citation>
    <scope>NUCLEOTIDE SEQUENCE [LARGE SCALE GENOMIC DNA]</scope>
    <source>
        <strain evidence="4 5">RP-AC37</strain>
    </source>
</reference>
<dbReference type="RefSeq" id="WP_183061739.1">
    <property type="nucleotide sequence ID" value="NZ_RBWV01000010.1"/>
</dbReference>
<dbReference type="InterPro" id="IPR029787">
    <property type="entry name" value="Nucleotide_cyclase"/>
</dbReference>
<dbReference type="InterPro" id="IPR003018">
    <property type="entry name" value="GAF"/>
</dbReference>
<sequence>MTDDATPPAWAARSTLLVWLLIGAMAALAALLAEPAGLDTRFSVPSTAAFVLLPVFALAEILVIHLPAERSSHSHTLREVPAIAGLSLLAPGEYFAVCTLGAGAALLLWSHQRGRKLAFNIALYAVEATLGLVVFHAVLGASAPAQPRGWLAATTAVLVTDLVTAMAVTAVISLSDGSYDGEVMREALRSGVPAALVNTCLALLVVVLVDVRPEALPLLGAALAMLVVGYRAFVTLGTGYSRLQLLYSFVEIASTTRERGPEAAHTLLREAATLMRADRATLVLLPQTPGVDADGVRLDLDGGTMTRTQELLRPDGGDDWWRAALAGRTVLRSAPGRRRPSATLPEGPRDGLAVPLRSDGALVGALIVTDRSFEEQTFGREDLRLFETLAAHAVVSLSKSRLMDDLRTFAAQREHEALHDPLTGLANRRSLLEGVTAQLTDGRGGALLVIDLNDFKDVNDTLGHSAGDALLEVVAQRLAASTNGTVARLGGDEFAALLPGAGAEEALGVAERLVHVISQPVPLEGLTLSTGLSIGIAVLGLHGEQADELLAHADAAMYAAKAGATRVSVYRPEDSGATHRRLVLAGDLPRAIEHHRFEVWFQPQAESDTGRVTSAEALLRWDHPEFGFVPPPEIISIAERTGTIRALTDAVISDALHQRATWAAAGHLLDIAVNITPADLRDADLPAAVARMLAETGTPPAALTLEITESGVMTDPERCLAVLDALAALGVRLSVDDFGTGYSSLAYLERLPVNEVKIDRSFVQRLELSEHDATVIRATVALAHDLGLHVVAEGIETRVGWERVATLGCEQIQGYHLARPMPGSKTLEWLAADTGERAHERAAAAHL</sequence>
<feature type="transmembrane region" description="Helical" evidence="1">
    <location>
        <begin position="187"/>
        <end position="209"/>
    </location>
</feature>
<feature type="transmembrane region" description="Helical" evidence="1">
    <location>
        <begin position="16"/>
        <end position="36"/>
    </location>
</feature>
<dbReference type="InterPro" id="IPR043128">
    <property type="entry name" value="Rev_trsase/Diguanyl_cyclase"/>
</dbReference>
<evidence type="ECO:0000313" key="5">
    <source>
        <dbReference type="Proteomes" id="UP000281955"/>
    </source>
</evidence>
<dbReference type="SUPFAM" id="SSF141868">
    <property type="entry name" value="EAL domain-like"/>
    <property type="match status" value="1"/>
</dbReference>
<dbReference type="SUPFAM" id="SSF55073">
    <property type="entry name" value="Nucleotide cyclase"/>
    <property type="match status" value="1"/>
</dbReference>
<dbReference type="Gene3D" id="3.30.450.40">
    <property type="match status" value="1"/>
</dbReference>
<keyword evidence="1" id="KW-0812">Transmembrane</keyword>
<dbReference type="PANTHER" id="PTHR33121:SF70">
    <property type="entry name" value="SIGNALING PROTEIN YKOW"/>
    <property type="match status" value="1"/>
</dbReference>
<dbReference type="InParanoid" id="A0A420XRI7"/>
<dbReference type="PROSITE" id="PS50883">
    <property type="entry name" value="EAL"/>
    <property type="match status" value="1"/>
</dbReference>
<keyword evidence="1" id="KW-1133">Transmembrane helix</keyword>
<dbReference type="Gene3D" id="3.20.20.450">
    <property type="entry name" value="EAL domain"/>
    <property type="match status" value="1"/>
</dbReference>
<dbReference type="InterPro" id="IPR035919">
    <property type="entry name" value="EAL_sf"/>
</dbReference>
<dbReference type="Pfam" id="PF01590">
    <property type="entry name" value="GAF"/>
    <property type="match status" value="1"/>
</dbReference>
<evidence type="ECO:0000259" key="3">
    <source>
        <dbReference type="PROSITE" id="PS50887"/>
    </source>
</evidence>
<dbReference type="InterPro" id="IPR050706">
    <property type="entry name" value="Cyclic-di-GMP_PDE-like"/>
</dbReference>
<feature type="transmembrane region" description="Helical" evidence="1">
    <location>
        <begin position="121"/>
        <end position="143"/>
    </location>
</feature>
<dbReference type="InterPro" id="IPR029016">
    <property type="entry name" value="GAF-like_dom_sf"/>
</dbReference>
<dbReference type="SMART" id="SM00065">
    <property type="entry name" value="GAF"/>
    <property type="match status" value="1"/>
</dbReference>
<keyword evidence="1" id="KW-0472">Membrane</keyword>
<dbReference type="CDD" id="cd01949">
    <property type="entry name" value="GGDEF"/>
    <property type="match status" value="1"/>
</dbReference>
<comment type="caution">
    <text evidence="4">The sequence shown here is derived from an EMBL/GenBank/DDBJ whole genome shotgun (WGS) entry which is preliminary data.</text>
</comment>
<dbReference type="InterPro" id="IPR000160">
    <property type="entry name" value="GGDEF_dom"/>
</dbReference>
<keyword evidence="5" id="KW-1185">Reference proteome</keyword>
<proteinExistence type="predicted"/>
<organism evidence="4 5">
    <name type="scientific">Motilibacter peucedani</name>
    <dbReference type="NCBI Taxonomy" id="598650"/>
    <lineage>
        <taxon>Bacteria</taxon>
        <taxon>Bacillati</taxon>
        <taxon>Actinomycetota</taxon>
        <taxon>Actinomycetes</taxon>
        <taxon>Motilibacterales</taxon>
        <taxon>Motilibacteraceae</taxon>
        <taxon>Motilibacter</taxon>
    </lineage>
</organism>
<dbReference type="PROSITE" id="PS50887">
    <property type="entry name" value="GGDEF"/>
    <property type="match status" value="1"/>
</dbReference>
<dbReference type="CDD" id="cd01948">
    <property type="entry name" value="EAL"/>
    <property type="match status" value="1"/>
</dbReference>
<dbReference type="Gene3D" id="3.30.70.270">
    <property type="match status" value="1"/>
</dbReference>
<dbReference type="SUPFAM" id="SSF55781">
    <property type="entry name" value="GAF domain-like"/>
    <property type="match status" value="1"/>
</dbReference>
<feature type="transmembrane region" description="Helical" evidence="1">
    <location>
        <begin position="215"/>
        <end position="234"/>
    </location>
</feature>